<dbReference type="EMBL" id="JAPQFC010000194">
    <property type="protein sequence ID" value="MCY6524784.1"/>
    <property type="molecule type" value="Genomic_DNA"/>
</dbReference>
<dbReference type="RefSeq" id="WP_267991864.1">
    <property type="nucleotide sequence ID" value="NZ_JAPQFC010000194.1"/>
</dbReference>
<dbReference type="AlphaFoldDB" id="A0A9Q4DJP1"/>
<gene>
    <name evidence="1" type="ORF">OYG11_11285</name>
</gene>
<dbReference type="Pfam" id="PF14223">
    <property type="entry name" value="Retrotran_gag_2"/>
    <property type="match status" value="1"/>
</dbReference>
<evidence type="ECO:0000313" key="2">
    <source>
        <dbReference type="Proteomes" id="UP001077788"/>
    </source>
</evidence>
<reference evidence="1" key="1">
    <citation type="journal article" date="2021" name="Vet Sci">
        <title>O-Serogroups and Pathovirotypes of Escherichia coli Isolated from Post-Weaning Piglets Showing Diarrhoea and/or Oedema in South Korea.</title>
        <authorList>
            <person name="Byun J.W."/>
            <person name="Moon B.Y."/>
            <person name="Do K.H."/>
            <person name="Lee K."/>
            <person name="Lee H.Y."/>
            <person name="Kim W.I."/>
            <person name="So B."/>
            <person name="Lee W.K."/>
        </authorList>
    </citation>
    <scope>NUCLEOTIDE SEQUENCE</scope>
    <source>
        <strain evidence="1">84/14</strain>
    </source>
</reference>
<feature type="non-terminal residue" evidence="1">
    <location>
        <position position="85"/>
    </location>
</feature>
<dbReference type="Proteomes" id="UP001077788">
    <property type="component" value="Unassembled WGS sequence"/>
</dbReference>
<accession>A0A9Q4DJP1</accession>
<sequence>YSVNDEMYVHIENATDAWSTLKTFKDLFDTQPESKKVDLQLKLLQQKLTEDGDILEYLSRLKNIKQEIINAGFPAIDDSFMLTIV</sequence>
<protein>
    <submittedName>
        <fullName evidence="1">Uncharacterized protein</fullName>
    </submittedName>
</protein>
<feature type="non-terminal residue" evidence="1">
    <location>
        <position position="1"/>
    </location>
</feature>
<name>A0A9Q4DJP1_ACTPL</name>
<comment type="caution">
    <text evidence="1">The sequence shown here is derived from an EMBL/GenBank/DDBJ whole genome shotgun (WGS) entry which is preliminary data.</text>
</comment>
<organism evidence="1 2">
    <name type="scientific">Actinobacillus pleuropneumoniae</name>
    <name type="common">Haemophilus pleuropneumoniae</name>
    <dbReference type="NCBI Taxonomy" id="715"/>
    <lineage>
        <taxon>Bacteria</taxon>
        <taxon>Pseudomonadati</taxon>
        <taxon>Pseudomonadota</taxon>
        <taxon>Gammaproteobacteria</taxon>
        <taxon>Pasteurellales</taxon>
        <taxon>Pasteurellaceae</taxon>
        <taxon>Actinobacillus</taxon>
    </lineage>
</organism>
<proteinExistence type="predicted"/>
<evidence type="ECO:0000313" key="1">
    <source>
        <dbReference type="EMBL" id="MCY6524784.1"/>
    </source>
</evidence>
<reference evidence="1" key="2">
    <citation type="submission" date="2022-12" db="EMBL/GenBank/DDBJ databases">
        <authorList>
            <person name="Kardos G."/>
            <person name="Sarkozi R."/>
            <person name="Laczko L."/>
            <person name="Marton S."/>
            <person name="Makrai L."/>
            <person name="Banyai K."/>
            <person name="Fodor L."/>
        </authorList>
    </citation>
    <scope>NUCLEOTIDE SEQUENCE</scope>
    <source>
        <strain evidence="1">84/14</strain>
    </source>
</reference>